<name>A0ACB8FP83_9SAUR</name>
<evidence type="ECO:0000313" key="1">
    <source>
        <dbReference type="EMBL" id="KAH8007144.1"/>
    </source>
</evidence>
<comment type="caution">
    <text evidence="1">The sequence shown here is derived from an EMBL/GenBank/DDBJ whole genome shotgun (WGS) entry which is preliminary data.</text>
</comment>
<accession>A0ACB8FP83</accession>
<dbReference type="EMBL" id="CM037619">
    <property type="protein sequence ID" value="KAH8007144.1"/>
    <property type="molecule type" value="Genomic_DNA"/>
</dbReference>
<organism evidence="1 2">
    <name type="scientific">Sphaerodactylus townsendi</name>
    <dbReference type="NCBI Taxonomy" id="933632"/>
    <lineage>
        <taxon>Eukaryota</taxon>
        <taxon>Metazoa</taxon>
        <taxon>Chordata</taxon>
        <taxon>Craniata</taxon>
        <taxon>Vertebrata</taxon>
        <taxon>Euteleostomi</taxon>
        <taxon>Lepidosauria</taxon>
        <taxon>Squamata</taxon>
        <taxon>Bifurcata</taxon>
        <taxon>Gekkota</taxon>
        <taxon>Sphaerodactylidae</taxon>
        <taxon>Sphaerodactylus</taxon>
    </lineage>
</organism>
<gene>
    <name evidence="1" type="ORF">K3G42_017468</name>
</gene>
<reference evidence="1" key="1">
    <citation type="submission" date="2021-08" db="EMBL/GenBank/DDBJ databases">
        <title>The first chromosome-level gecko genome reveals the dynamic sex chromosomes of Neotropical dwarf geckos (Sphaerodactylidae: Sphaerodactylus).</title>
        <authorList>
            <person name="Pinto B.J."/>
            <person name="Keating S.E."/>
            <person name="Gamble T."/>
        </authorList>
    </citation>
    <scope>NUCLEOTIDE SEQUENCE</scope>
    <source>
        <strain evidence="1">TG3544</strain>
    </source>
</reference>
<keyword evidence="2" id="KW-1185">Reference proteome</keyword>
<proteinExistence type="predicted"/>
<dbReference type="Proteomes" id="UP000827872">
    <property type="component" value="Linkage Group LG06"/>
</dbReference>
<sequence length="602" mass="69973">MKIQLTRLKDSLRISRNKENSLLDDMDDLNKELQKKVKALTKVLREKEEMEKENEELRKRIKRLSSAVQGKSDEQTLIDEFQKKIKKLETELEKKSEELAKKTPHQDKSSKEEIVRWDESKKWQIKMEGMKNKLKEKEKEVETITKQLNTVKELFSKISRNKENSLLDDMDDLNKELQKKVKALTKVLREKEEMEKENEELRKRIKRLSSAVQGKSDEQTLIDEFQKKIKKLETELERKRKLKSTGVTVDHVIGVRASESERELEELQKRNIDLENEIAYLKTQYAIPRDSVVEDLHLKNRYLQEKLRVLERQLSRDTFLRPSSSPGDTVAVANTAFTANKCTKQKHLNFPPKKILQSKTKLRHHVSVGMMNAIIDKVDEGTHIAEESRQAAEDVAEEQFDSGGKQNDLEAGLESKKSNCLKMWSTEETAKEHEKGRIHQVCEITKEENQDNAEEGTRPQSCPDRKSCIQSEEDAVQHNESDSESRKNPNEMVTEEAHEGLQTDRERAGSVTELCEVPQTSGLGSDDLCQKEQELQKENIRLSSENMELRFQLEQANKDLPRLKDQVGDLKEMCELLKRDKAEAERRLGNIRGSWKKWKNCS</sequence>
<protein>
    <submittedName>
        <fullName evidence="1">Uncharacterized protein</fullName>
    </submittedName>
</protein>
<evidence type="ECO:0000313" key="2">
    <source>
        <dbReference type="Proteomes" id="UP000827872"/>
    </source>
</evidence>